<dbReference type="InterPro" id="IPR001753">
    <property type="entry name" value="Enoyl-CoA_hydra/iso"/>
</dbReference>
<sequence length="261" mass="28464">VSTSHTIFEIVGPIATLTFNRPDVRNAMTWSMYQALIDACDALDSTKSIRTLVLKGAGGQAFVSGTDIGQFREFESPRDGVNYERRLDEVMDRLERVTKPTIAQIEGAATGGGCAIALACDLRYCTPESRFGIPIAKTLGNCLSIANHARLLDLIGPARVKEMIFTGRLINATEAAALGLVNRVVEADHLAQSVREVAATIAENAPLTIMATKEITRRIQASRRPDPADGRELIELCYASNDFAEGIESFLEKRPPRWTGQ</sequence>
<evidence type="ECO:0000256" key="2">
    <source>
        <dbReference type="ARBA" id="ARBA00023239"/>
    </source>
</evidence>
<evidence type="ECO:0000313" key="3">
    <source>
        <dbReference type="EMBL" id="SVA25247.1"/>
    </source>
</evidence>
<dbReference type="Gene3D" id="1.10.12.10">
    <property type="entry name" value="Lyase 2-enoyl-coa Hydratase, Chain A, domain 2"/>
    <property type="match status" value="1"/>
</dbReference>
<dbReference type="GO" id="GO:0006635">
    <property type="term" value="P:fatty acid beta-oxidation"/>
    <property type="evidence" value="ECO:0007669"/>
    <property type="project" value="TreeGrafter"/>
</dbReference>
<accession>A0A381UD26</accession>
<dbReference type="CDD" id="cd06558">
    <property type="entry name" value="crotonase-like"/>
    <property type="match status" value="1"/>
</dbReference>
<proteinExistence type="inferred from homology"/>
<dbReference type="InterPro" id="IPR029045">
    <property type="entry name" value="ClpP/crotonase-like_dom_sf"/>
</dbReference>
<dbReference type="InterPro" id="IPR014748">
    <property type="entry name" value="Enoyl-CoA_hydra_C"/>
</dbReference>
<name>A0A381UD26_9ZZZZ</name>
<dbReference type="Gene3D" id="3.90.226.10">
    <property type="entry name" value="2-enoyl-CoA Hydratase, Chain A, domain 1"/>
    <property type="match status" value="1"/>
</dbReference>
<dbReference type="EMBL" id="UINC01006064">
    <property type="protein sequence ID" value="SVA25247.1"/>
    <property type="molecule type" value="Genomic_DNA"/>
</dbReference>
<dbReference type="GO" id="GO:0016829">
    <property type="term" value="F:lyase activity"/>
    <property type="evidence" value="ECO:0007669"/>
    <property type="project" value="UniProtKB-KW"/>
</dbReference>
<comment type="similarity">
    <text evidence="1">Belongs to the enoyl-CoA hydratase/isomerase family.</text>
</comment>
<gene>
    <name evidence="3" type="ORF">METZ01_LOCUS78101</name>
</gene>
<reference evidence="3" key="1">
    <citation type="submission" date="2018-05" db="EMBL/GenBank/DDBJ databases">
        <authorList>
            <person name="Lanie J.A."/>
            <person name="Ng W.-L."/>
            <person name="Kazmierczak K.M."/>
            <person name="Andrzejewski T.M."/>
            <person name="Davidsen T.M."/>
            <person name="Wayne K.J."/>
            <person name="Tettelin H."/>
            <person name="Glass J.I."/>
            <person name="Rusch D."/>
            <person name="Podicherti R."/>
            <person name="Tsui H.-C.T."/>
            <person name="Winkler M.E."/>
        </authorList>
    </citation>
    <scope>NUCLEOTIDE SEQUENCE</scope>
</reference>
<protein>
    <recommendedName>
        <fullName evidence="4">Enoyl-CoA hydratase</fullName>
    </recommendedName>
</protein>
<organism evidence="3">
    <name type="scientific">marine metagenome</name>
    <dbReference type="NCBI Taxonomy" id="408172"/>
    <lineage>
        <taxon>unclassified sequences</taxon>
        <taxon>metagenomes</taxon>
        <taxon>ecological metagenomes</taxon>
    </lineage>
</organism>
<dbReference type="SUPFAM" id="SSF52096">
    <property type="entry name" value="ClpP/crotonase"/>
    <property type="match status" value="1"/>
</dbReference>
<dbReference type="PANTHER" id="PTHR11941">
    <property type="entry name" value="ENOYL-COA HYDRATASE-RELATED"/>
    <property type="match status" value="1"/>
</dbReference>
<dbReference type="PANTHER" id="PTHR11941:SF54">
    <property type="entry name" value="ENOYL-COA HYDRATASE, MITOCHONDRIAL"/>
    <property type="match status" value="1"/>
</dbReference>
<dbReference type="Pfam" id="PF00378">
    <property type="entry name" value="ECH_1"/>
    <property type="match status" value="1"/>
</dbReference>
<evidence type="ECO:0008006" key="4">
    <source>
        <dbReference type="Google" id="ProtNLM"/>
    </source>
</evidence>
<dbReference type="NCBIfam" id="NF004796">
    <property type="entry name" value="PRK06144.1"/>
    <property type="match status" value="1"/>
</dbReference>
<evidence type="ECO:0000256" key="1">
    <source>
        <dbReference type="ARBA" id="ARBA00005254"/>
    </source>
</evidence>
<feature type="non-terminal residue" evidence="3">
    <location>
        <position position="1"/>
    </location>
</feature>
<dbReference type="InterPro" id="IPR018376">
    <property type="entry name" value="Enoyl-CoA_hyd/isom_CS"/>
</dbReference>
<keyword evidence="2" id="KW-0456">Lyase</keyword>
<dbReference type="AlphaFoldDB" id="A0A381UD26"/>
<dbReference type="PROSITE" id="PS00166">
    <property type="entry name" value="ENOYL_COA_HYDRATASE"/>
    <property type="match status" value="1"/>
</dbReference>